<dbReference type="PANTHER" id="PTHR22960">
    <property type="entry name" value="MOLYBDOPTERIN COFACTOR SYNTHESIS PROTEIN A"/>
    <property type="match status" value="1"/>
</dbReference>
<dbReference type="GO" id="GO:0046872">
    <property type="term" value="F:metal ion binding"/>
    <property type="evidence" value="ECO:0007669"/>
    <property type="project" value="UniProtKB-KW"/>
</dbReference>
<dbReference type="SFLD" id="SFLDG01386">
    <property type="entry name" value="main_SPASM_domain-containing"/>
    <property type="match status" value="1"/>
</dbReference>
<feature type="binding site" evidence="11">
    <location>
        <position position="22"/>
    </location>
    <ligand>
        <name>GTP</name>
        <dbReference type="ChEBI" id="CHEBI:37565"/>
    </ligand>
</feature>
<dbReference type="HOGENOM" id="CLU_009273_0_1_2"/>
<dbReference type="InterPro" id="IPR007197">
    <property type="entry name" value="rSAM"/>
</dbReference>
<dbReference type="InterPro" id="IPR040064">
    <property type="entry name" value="MoaA-like"/>
</dbReference>
<feature type="binding site" evidence="11">
    <location>
        <position position="75"/>
    </location>
    <ligand>
        <name>S-adenosyl-L-methionine</name>
        <dbReference type="ChEBI" id="CHEBI:59789"/>
    </ligand>
</feature>
<dbReference type="SMART" id="SM00729">
    <property type="entry name" value="Elp3"/>
    <property type="match status" value="1"/>
</dbReference>
<feature type="binding site" evidence="11">
    <location>
        <position position="162"/>
    </location>
    <ligand>
        <name>GTP</name>
        <dbReference type="ChEBI" id="CHEBI:37565"/>
    </ligand>
</feature>
<feature type="binding site" evidence="11">
    <location>
        <position position="35"/>
    </location>
    <ligand>
        <name>S-adenosyl-L-methionine</name>
        <dbReference type="ChEBI" id="CHEBI:59789"/>
    </ligand>
</feature>
<dbReference type="NCBIfam" id="TIGR02668">
    <property type="entry name" value="moaA_archaeal"/>
    <property type="match status" value="1"/>
</dbReference>
<accession>F7XPY7</accession>
<feature type="domain" description="Radical SAM core" evidence="12">
    <location>
        <begin position="13"/>
        <end position="236"/>
    </location>
</feature>
<dbReference type="InterPro" id="IPR006638">
    <property type="entry name" value="Elp3/MiaA/NifB-like_rSAM"/>
</dbReference>
<dbReference type="PROSITE" id="PS01305">
    <property type="entry name" value="MOAA_NIFB_PQQE"/>
    <property type="match status" value="1"/>
</dbReference>
<reference evidence="13" key="1">
    <citation type="submission" date="2010-07" db="EMBL/GenBank/DDBJ databases">
        <title>The complete genome of Methanosalsum zhilinae DSM 4017.</title>
        <authorList>
            <consortium name="US DOE Joint Genome Institute (JGI-PGF)"/>
            <person name="Lucas S."/>
            <person name="Copeland A."/>
            <person name="Lapidus A."/>
            <person name="Glavina del Rio T."/>
            <person name="Dalin E."/>
            <person name="Tice H."/>
            <person name="Bruce D."/>
            <person name="Goodwin L."/>
            <person name="Pitluck S."/>
            <person name="Kyrpides N."/>
            <person name="Mavromatis K."/>
            <person name="Ovchinnikova G."/>
            <person name="Daligault H."/>
            <person name="Detter J.C."/>
            <person name="Han C."/>
            <person name="Tapia R."/>
            <person name="Larimer F."/>
            <person name="Land M."/>
            <person name="Hauser L."/>
            <person name="Markowitz V."/>
            <person name="Cheng J.-F."/>
            <person name="Hugenholtz P."/>
            <person name="Woyke T."/>
            <person name="Wu D."/>
            <person name="Spring S."/>
            <person name="Schueler E."/>
            <person name="Brambilla E."/>
            <person name="Klenk H.-P."/>
            <person name="Eisen J.A."/>
        </authorList>
    </citation>
    <scope>NUCLEOTIDE SEQUENCE</scope>
    <source>
        <strain evidence="13">DSM 4017</strain>
    </source>
</reference>
<dbReference type="InterPro" id="IPR050105">
    <property type="entry name" value="MoCo_biosynth_MoaA/MoaC"/>
</dbReference>
<dbReference type="InterPro" id="IPR000385">
    <property type="entry name" value="MoaA_NifB_PqqE_Fe-S-bd_CS"/>
</dbReference>
<dbReference type="InterPro" id="IPR013785">
    <property type="entry name" value="Aldolase_TIM"/>
</dbReference>
<keyword evidence="6 11" id="KW-0411">Iron-sulfur</keyword>
<feature type="binding site" evidence="11">
    <location>
        <position position="123"/>
    </location>
    <ligand>
        <name>S-adenosyl-L-methionine</name>
        <dbReference type="ChEBI" id="CHEBI:59789"/>
    </ligand>
</feature>
<feature type="binding site" evidence="11">
    <location>
        <position position="33"/>
    </location>
    <ligand>
        <name>[4Fe-4S] cluster</name>
        <dbReference type="ChEBI" id="CHEBI:49883"/>
        <label>1</label>
        <note>4Fe-4S-S-AdoMet</note>
    </ligand>
</feature>
<dbReference type="InterPro" id="IPR013485">
    <property type="entry name" value="MoaA_arc"/>
</dbReference>
<evidence type="ECO:0000256" key="11">
    <source>
        <dbReference type="HAMAP-Rule" id="MF_01225"/>
    </source>
</evidence>
<comment type="caution">
    <text evidence="11">Lacks conserved residue(s) required for the propagation of feature annotation.</text>
</comment>
<keyword evidence="7 11" id="KW-0342">GTP-binding</keyword>
<evidence type="ECO:0000256" key="4">
    <source>
        <dbReference type="ARBA" id="ARBA00022741"/>
    </source>
</evidence>
<dbReference type="Pfam" id="PF04055">
    <property type="entry name" value="Radical_SAM"/>
    <property type="match status" value="1"/>
</dbReference>
<feature type="binding site" evidence="11">
    <location>
        <position position="271"/>
    </location>
    <ligand>
        <name>[4Fe-4S] cluster</name>
        <dbReference type="ChEBI" id="CHEBI:49883"/>
        <label>2</label>
        <note>4Fe-4S-substrate</note>
    </ligand>
</feature>
<keyword evidence="9 11" id="KW-0456">Lyase</keyword>
<keyword evidence="14" id="KW-1185">Reference proteome</keyword>
<dbReference type="SFLD" id="SFLDG01383">
    <property type="entry name" value="cyclic_pyranopterin_phosphate"/>
    <property type="match status" value="1"/>
</dbReference>
<dbReference type="SFLD" id="SFLDG01067">
    <property type="entry name" value="SPASM/twitch_domain_containing"/>
    <property type="match status" value="1"/>
</dbReference>
<keyword evidence="8 11" id="KW-0501">Molybdenum cofactor biosynthesis</keyword>
<dbReference type="InterPro" id="IPR058240">
    <property type="entry name" value="rSAM_sf"/>
</dbReference>
<dbReference type="EC" id="4.1.99.22" evidence="11"/>
<keyword evidence="5 11" id="KW-0408">Iron</keyword>
<feature type="binding site" evidence="11">
    <location>
        <position position="257"/>
    </location>
    <ligand>
        <name>[4Fe-4S] cluster</name>
        <dbReference type="ChEBI" id="CHEBI:49883"/>
        <label>2</label>
        <note>4Fe-4S-substrate</note>
    </ligand>
</feature>
<dbReference type="OrthoDB" id="6925at2157"/>
<comment type="pathway">
    <text evidence="11">Cofactor biosynthesis; molybdopterin biosynthesis.</text>
</comment>
<dbReference type="GO" id="GO:1904047">
    <property type="term" value="F:S-adenosyl-L-methionine binding"/>
    <property type="evidence" value="ECO:0007669"/>
    <property type="project" value="UniProtKB-UniRule"/>
</dbReference>
<keyword evidence="3 11" id="KW-0479">Metal-binding</keyword>
<feature type="binding site" evidence="11">
    <location>
        <position position="99"/>
    </location>
    <ligand>
        <name>GTP</name>
        <dbReference type="ChEBI" id="CHEBI:37565"/>
    </ligand>
</feature>
<dbReference type="GO" id="GO:0006777">
    <property type="term" value="P:Mo-molybdopterin cofactor biosynthetic process"/>
    <property type="evidence" value="ECO:0007669"/>
    <property type="project" value="UniProtKB-UniRule"/>
</dbReference>
<dbReference type="PROSITE" id="PS51918">
    <property type="entry name" value="RADICAL_SAM"/>
    <property type="match status" value="1"/>
</dbReference>
<evidence type="ECO:0000256" key="5">
    <source>
        <dbReference type="ARBA" id="ARBA00023004"/>
    </source>
</evidence>
<dbReference type="STRING" id="679901.Mzhil_1675"/>
<dbReference type="InterPro" id="IPR010505">
    <property type="entry name" value="MoaA_twitch"/>
</dbReference>
<dbReference type="PANTHER" id="PTHR22960:SF0">
    <property type="entry name" value="MOLYBDENUM COFACTOR BIOSYNTHESIS PROTEIN 1"/>
    <property type="match status" value="1"/>
</dbReference>
<evidence type="ECO:0000256" key="2">
    <source>
        <dbReference type="ARBA" id="ARBA00022691"/>
    </source>
</evidence>
<dbReference type="GO" id="GO:0005525">
    <property type="term" value="F:GTP binding"/>
    <property type="evidence" value="ECO:0007669"/>
    <property type="project" value="UniProtKB-UniRule"/>
</dbReference>
<feature type="binding site" evidence="11">
    <location>
        <position position="29"/>
    </location>
    <ligand>
        <name>[4Fe-4S] cluster</name>
        <dbReference type="ChEBI" id="CHEBI:49883"/>
        <label>1</label>
        <note>4Fe-4S-S-AdoMet</note>
    </ligand>
</feature>
<evidence type="ECO:0000256" key="1">
    <source>
        <dbReference type="ARBA" id="ARBA00022485"/>
    </source>
</evidence>
<dbReference type="UniPathway" id="UPA00344"/>
<dbReference type="EMBL" id="CP002101">
    <property type="protein sequence ID" value="AEH61510.1"/>
    <property type="molecule type" value="Genomic_DNA"/>
</dbReference>
<evidence type="ECO:0000256" key="6">
    <source>
        <dbReference type="ARBA" id="ARBA00023014"/>
    </source>
</evidence>
<name>F7XPY7_METZD</name>
<evidence type="ECO:0000256" key="8">
    <source>
        <dbReference type="ARBA" id="ARBA00023150"/>
    </source>
</evidence>
<keyword evidence="2 11" id="KW-0949">S-adenosyl-L-methionine</keyword>
<organism evidence="13 14">
    <name type="scientific">Methanosalsum zhilinae (strain DSM 4017 / NBRC 107636 / OCM 62 / WeN5)</name>
    <name type="common">Methanohalophilus zhilinae</name>
    <dbReference type="NCBI Taxonomy" id="679901"/>
    <lineage>
        <taxon>Archaea</taxon>
        <taxon>Methanobacteriati</taxon>
        <taxon>Methanobacteriota</taxon>
        <taxon>Stenosarchaea group</taxon>
        <taxon>Methanomicrobia</taxon>
        <taxon>Methanosarcinales</taxon>
        <taxon>Methanosarcinaceae</taxon>
        <taxon>Methanosalsum</taxon>
    </lineage>
</organism>
<feature type="binding site" evidence="11">
    <location>
        <position position="36"/>
    </location>
    <ligand>
        <name>[4Fe-4S] cluster</name>
        <dbReference type="ChEBI" id="CHEBI:49883"/>
        <label>1</label>
        <note>4Fe-4S-S-AdoMet</note>
    </ligand>
</feature>
<comment type="cofactor">
    <cofactor evidence="11">
        <name>[4Fe-4S] cluster</name>
        <dbReference type="ChEBI" id="CHEBI:49883"/>
    </cofactor>
    <text evidence="11">Binds 2 [4Fe-4S] clusters. Binds 1 [4Fe-4S] cluster coordinated with 3 cysteines and an exchangeable S-adenosyl-L-methionine and 1 [4Fe-4S] cluster coordinated with 3 cysteines and the GTP-derived substrate.</text>
</comment>
<evidence type="ECO:0000256" key="9">
    <source>
        <dbReference type="ARBA" id="ARBA00023239"/>
    </source>
</evidence>
<dbReference type="GO" id="GO:0051539">
    <property type="term" value="F:4 iron, 4 sulfur cluster binding"/>
    <property type="evidence" value="ECO:0007669"/>
    <property type="project" value="UniProtKB-UniRule"/>
</dbReference>
<proteinExistence type="inferred from homology"/>
<dbReference type="SFLD" id="SFLDS00029">
    <property type="entry name" value="Radical_SAM"/>
    <property type="match status" value="1"/>
</dbReference>
<keyword evidence="1 11" id="KW-0004">4Fe-4S</keyword>
<protein>
    <recommendedName>
        <fullName evidence="11">Probable GTP 3',8-cyclase</fullName>
        <ecNumber evidence="11">4.1.99.22</ecNumber>
    </recommendedName>
    <alternativeName>
        <fullName evidence="11">Molybdenum cofactor biosynthesis protein A</fullName>
    </alternativeName>
</protein>
<dbReference type="KEGG" id="mzh:Mzhil_1675"/>
<dbReference type="NCBIfam" id="NF001199">
    <property type="entry name" value="PRK00164.2-1"/>
    <property type="match status" value="1"/>
</dbReference>
<feature type="binding site" evidence="11">
    <location>
        <begin position="259"/>
        <end position="261"/>
    </location>
    <ligand>
        <name>GTP</name>
        <dbReference type="ChEBI" id="CHEBI:37565"/>
    </ligand>
</feature>
<dbReference type="GeneID" id="10823315"/>
<dbReference type="SUPFAM" id="SSF102114">
    <property type="entry name" value="Radical SAM enzymes"/>
    <property type="match status" value="1"/>
</dbReference>
<dbReference type="GO" id="GO:0061798">
    <property type="term" value="F:GTP 3',8'-cyclase activity"/>
    <property type="evidence" value="ECO:0007669"/>
    <property type="project" value="UniProtKB-UniRule"/>
</dbReference>
<dbReference type="Proteomes" id="UP000006622">
    <property type="component" value="Chromosome"/>
</dbReference>
<dbReference type="HAMAP" id="MF_01225_A">
    <property type="entry name" value="MoaA_A"/>
    <property type="match status" value="1"/>
</dbReference>
<dbReference type="Pfam" id="PF06463">
    <property type="entry name" value="Mob_synth_C"/>
    <property type="match status" value="1"/>
</dbReference>
<evidence type="ECO:0000313" key="13">
    <source>
        <dbReference type="EMBL" id="AEH61510.1"/>
    </source>
</evidence>
<evidence type="ECO:0000256" key="7">
    <source>
        <dbReference type="ARBA" id="ARBA00023134"/>
    </source>
</evidence>
<dbReference type="CDD" id="cd01335">
    <property type="entry name" value="Radical_SAM"/>
    <property type="match status" value="1"/>
</dbReference>
<comment type="function">
    <text evidence="11">Catalyzes the cyclization of GTP to (8S)-3',8-cyclo-7,8-dihydroguanosine 5'-triphosphate.</text>
</comment>
<dbReference type="AlphaFoldDB" id="F7XPY7"/>
<sequence length="305" mass="34148">MNDSVTANPLTDPFGRSISSLRISVTDRCNLNCIYCHHEGNDCVHAESEISKQTILNLVGAARCHGVNKLKFSGGEPLMRSDFEEIISELPRMKNISATTNGVMLADRAHDLKDSGLDRVNISLDTLDPERYRYITNGSSHLLERVMDGIHMAVDAGLVPVKLNMVLLKGLNDSEIEDMLDFVRGYSDGVVLQLIELMDFNGIPSYRIDADAIEQYLASRAKSIITRKMHRRKKYLIDGAAVEFVRPIDNSQFCAACNRLRVTPQGKLKPCLLVNDNLVDIEGADCRQMHELLRTAVSRRVPFCR</sequence>
<keyword evidence="4 11" id="KW-0547">Nucleotide-binding</keyword>
<evidence type="ECO:0000256" key="10">
    <source>
        <dbReference type="ARBA" id="ARBA00048697"/>
    </source>
</evidence>
<feature type="binding site" evidence="11">
    <location>
        <position position="254"/>
    </location>
    <ligand>
        <name>[4Fe-4S] cluster</name>
        <dbReference type="ChEBI" id="CHEBI:49883"/>
        <label>2</label>
        <note>4Fe-4S-substrate</note>
    </ligand>
</feature>
<evidence type="ECO:0000259" key="12">
    <source>
        <dbReference type="PROSITE" id="PS51918"/>
    </source>
</evidence>
<gene>
    <name evidence="11" type="primary">moaA</name>
    <name evidence="13" type="ordered locus">Mzhil_1675</name>
</gene>
<comment type="catalytic activity">
    <reaction evidence="10 11">
        <text>GTP + AH2 + S-adenosyl-L-methionine = (8S)-3',8-cyclo-7,8-dihydroguanosine 5'-triphosphate + 5'-deoxyadenosine + L-methionine + A + H(+)</text>
        <dbReference type="Rhea" id="RHEA:49576"/>
        <dbReference type="ChEBI" id="CHEBI:13193"/>
        <dbReference type="ChEBI" id="CHEBI:15378"/>
        <dbReference type="ChEBI" id="CHEBI:17319"/>
        <dbReference type="ChEBI" id="CHEBI:17499"/>
        <dbReference type="ChEBI" id="CHEBI:37565"/>
        <dbReference type="ChEBI" id="CHEBI:57844"/>
        <dbReference type="ChEBI" id="CHEBI:59789"/>
        <dbReference type="ChEBI" id="CHEBI:131766"/>
        <dbReference type="EC" id="4.1.99.22"/>
    </reaction>
</comment>
<comment type="similarity">
    <text evidence="11">Belongs to the radical SAM superfamily. MoaA family.</text>
</comment>
<dbReference type="GO" id="GO:0061799">
    <property type="term" value="F:cyclic pyranopterin monophosphate synthase activity"/>
    <property type="evidence" value="ECO:0007669"/>
    <property type="project" value="TreeGrafter"/>
</dbReference>
<evidence type="ECO:0000256" key="3">
    <source>
        <dbReference type="ARBA" id="ARBA00022723"/>
    </source>
</evidence>
<dbReference type="RefSeq" id="WP_013898946.1">
    <property type="nucleotide sequence ID" value="NC_015676.1"/>
</dbReference>
<evidence type="ECO:0000313" key="14">
    <source>
        <dbReference type="Proteomes" id="UP000006622"/>
    </source>
</evidence>
<feature type="binding site" evidence="11">
    <location>
        <position position="71"/>
    </location>
    <ligand>
        <name>GTP</name>
        <dbReference type="ChEBI" id="CHEBI:37565"/>
    </ligand>
</feature>
<dbReference type="Gene3D" id="3.20.20.70">
    <property type="entry name" value="Aldolase class I"/>
    <property type="match status" value="1"/>
</dbReference>